<keyword evidence="8" id="KW-1185">Reference proteome</keyword>
<feature type="transmembrane region" description="Helical" evidence="6">
    <location>
        <begin position="331"/>
        <end position="351"/>
    </location>
</feature>
<feature type="transmembrane region" description="Helical" evidence="6">
    <location>
        <begin position="108"/>
        <end position="125"/>
    </location>
</feature>
<feature type="transmembrane region" description="Helical" evidence="6">
    <location>
        <begin position="83"/>
        <end position="102"/>
    </location>
</feature>
<comment type="subcellular location">
    <subcellularLocation>
        <location evidence="1">Cell membrane</location>
        <topology evidence="1">Multi-pass membrane protein</topology>
    </subcellularLocation>
</comment>
<name>U2ZS32_AQUA1</name>
<comment type="caution">
    <text evidence="7">The sequence shown here is derived from an EMBL/GenBank/DDBJ whole genome shotgun (WGS) entry which is preliminary data.</text>
</comment>
<dbReference type="eggNOG" id="COG2244">
    <property type="taxonomic scope" value="Bacteria"/>
</dbReference>
<evidence type="ECO:0008006" key="9">
    <source>
        <dbReference type="Google" id="ProtNLM"/>
    </source>
</evidence>
<evidence type="ECO:0000256" key="3">
    <source>
        <dbReference type="ARBA" id="ARBA00022692"/>
    </source>
</evidence>
<reference evidence="7" key="1">
    <citation type="submission" date="2024-09" db="EMBL/GenBank/DDBJ databases">
        <title>Whole genome shotgun sequence of Pseudomonas alcaligenes NBRC 14159.</title>
        <authorList>
            <person name="Yoshida I."/>
            <person name="Hosoyama A."/>
            <person name="Tsuchikane K."/>
            <person name="Noguchi M."/>
            <person name="Hirakata S."/>
            <person name="Ando Y."/>
            <person name="Ohji S."/>
            <person name="Yamazoe A."/>
            <person name="Yamazaki S."/>
            <person name="Fujita N."/>
        </authorList>
    </citation>
    <scope>NUCLEOTIDE SEQUENCE</scope>
    <source>
        <strain evidence="7">NBRC 14159</strain>
    </source>
</reference>
<feature type="transmembrane region" description="Helical" evidence="6">
    <location>
        <begin position="384"/>
        <end position="406"/>
    </location>
</feature>
<feature type="transmembrane region" description="Helical" evidence="6">
    <location>
        <begin position="244"/>
        <end position="268"/>
    </location>
</feature>
<dbReference type="GO" id="GO:0005886">
    <property type="term" value="C:plasma membrane"/>
    <property type="evidence" value="ECO:0007669"/>
    <property type="project" value="UniProtKB-SubCell"/>
</dbReference>
<dbReference type="PANTHER" id="PTHR30250">
    <property type="entry name" value="PST FAMILY PREDICTED COLANIC ACID TRANSPORTER"/>
    <property type="match status" value="1"/>
</dbReference>
<dbReference type="EMBL" id="BATI01000035">
    <property type="protein sequence ID" value="GAD64255.1"/>
    <property type="molecule type" value="Genomic_DNA"/>
</dbReference>
<evidence type="ECO:0000256" key="5">
    <source>
        <dbReference type="ARBA" id="ARBA00023136"/>
    </source>
</evidence>
<keyword evidence="2" id="KW-1003">Cell membrane</keyword>
<feature type="transmembrane region" description="Helical" evidence="6">
    <location>
        <begin position="39"/>
        <end position="62"/>
    </location>
</feature>
<keyword evidence="3 6" id="KW-0812">Transmembrane</keyword>
<feature type="transmembrane region" description="Helical" evidence="6">
    <location>
        <begin position="289"/>
        <end position="311"/>
    </location>
</feature>
<proteinExistence type="predicted"/>
<keyword evidence="4 6" id="KW-1133">Transmembrane helix</keyword>
<dbReference type="InterPro" id="IPR050833">
    <property type="entry name" value="Poly_Biosynth_Transport"/>
</dbReference>
<sequence length="418" mass="47288">MQINSWPRLANIVLRGMTLGSKFLLIFFLARFLTPSELGLYGLLAATIGYALYLLGLDFYTYTTRELLKRPREQWGALLKNQTVLTLVLYAIFLPLLLSIFAMELLPLHLAGWFFMLLVLEHLGQELMRLLVATSEQLVASIVFFLRAGAWAVAIVVLMFFEPATRKIEIVLAAWTVGGLSACLLACWKLFQMRMGAWHKEVDWAWIQSGIKVALPFLVATLAIRGVYTLDRYWLEALAGLEVLGAYVLFIGIANAMMSFLDAGVFAFSYPALINAFQQNRYAEFRQELVRLLTQTVVLSCAFSIAAWLLIDPLLGWLNKPLYIEQKGLFPWVLLATFIYALGMVPHYGLYAQGRDHPIIYSHVVSLVVFVGVTWFISLYWAHLAVPVGLCIAFFSVLVWKSFAYLRFSPSPIRSLQS</sequence>
<dbReference type="OrthoDB" id="8046861at2"/>
<evidence type="ECO:0000256" key="6">
    <source>
        <dbReference type="SAM" id="Phobius"/>
    </source>
</evidence>
<dbReference type="PANTHER" id="PTHR30250:SF11">
    <property type="entry name" value="O-ANTIGEN TRANSPORTER-RELATED"/>
    <property type="match status" value="1"/>
</dbReference>
<evidence type="ECO:0000313" key="7">
    <source>
        <dbReference type="EMBL" id="GAD64255.1"/>
    </source>
</evidence>
<dbReference type="Pfam" id="PF01943">
    <property type="entry name" value="Polysacc_synt"/>
    <property type="match status" value="1"/>
</dbReference>
<dbReference type="RefSeq" id="WP_021702337.1">
    <property type="nucleotide sequence ID" value="NZ_BATI01000035.1"/>
</dbReference>
<dbReference type="AlphaFoldDB" id="U2ZS32"/>
<gene>
    <name evidence="7" type="ORF">PA6_035_00140</name>
</gene>
<evidence type="ECO:0000256" key="1">
    <source>
        <dbReference type="ARBA" id="ARBA00004651"/>
    </source>
</evidence>
<protein>
    <recommendedName>
        <fullName evidence="9">Polysaccharide biosynthesis protein</fullName>
    </recommendedName>
</protein>
<evidence type="ECO:0000256" key="2">
    <source>
        <dbReference type="ARBA" id="ARBA00022475"/>
    </source>
</evidence>
<evidence type="ECO:0000313" key="8">
    <source>
        <dbReference type="Proteomes" id="UP000016560"/>
    </source>
</evidence>
<feature type="transmembrane region" description="Helical" evidence="6">
    <location>
        <begin position="358"/>
        <end position="378"/>
    </location>
</feature>
<organism evidence="7 8">
    <name type="scientific">Aquipseudomonas alcaligenes (strain ATCC 14909 / DSM 50342 / CCUG 1425 / JCM 20561 / NBRC 14159 / NCIMB 9945 / NCTC 10367 / 1577)</name>
    <name type="common">Pseudomonas alcaligenes</name>
    <dbReference type="NCBI Taxonomy" id="1215092"/>
    <lineage>
        <taxon>Bacteria</taxon>
        <taxon>Pseudomonadati</taxon>
        <taxon>Pseudomonadota</taxon>
        <taxon>Gammaproteobacteria</taxon>
        <taxon>Pseudomonadales</taxon>
        <taxon>Pseudomonadaceae</taxon>
        <taxon>Aquipseudomonas</taxon>
    </lineage>
</organism>
<keyword evidence="5 6" id="KW-0472">Membrane</keyword>
<feature type="transmembrane region" description="Helical" evidence="6">
    <location>
        <begin position="12"/>
        <end position="33"/>
    </location>
</feature>
<dbReference type="Proteomes" id="UP000016560">
    <property type="component" value="Unassembled WGS sequence"/>
</dbReference>
<dbReference type="InterPro" id="IPR002797">
    <property type="entry name" value="Polysacc_synth"/>
</dbReference>
<evidence type="ECO:0000256" key="4">
    <source>
        <dbReference type="ARBA" id="ARBA00022989"/>
    </source>
</evidence>
<accession>U2ZS32</accession>
<feature type="transmembrane region" description="Helical" evidence="6">
    <location>
        <begin position="172"/>
        <end position="191"/>
    </location>
</feature>
<feature type="transmembrane region" description="Helical" evidence="6">
    <location>
        <begin position="203"/>
        <end position="224"/>
    </location>
</feature>
<feature type="transmembrane region" description="Helical" evidence="6">
    <location>
        <begin position="137"/>
        <end position="160"/>
    </location>
</feature>